<dbReference type="EMBL" id="CP110509">
    <property type="protein sequence ID" value="WMB28100.1"/>
    <property type="molecule type" value="Genomic_DNA"/>
</dbReference>
<proteinExistence type="predicted"/>
<keyword evidence="3" id="KW-1185">Reference proteome</keyword>
<keyword evidence="1" id="KW-0472">Membrane</keyword>
<accession>A0ABY9LGT3</accession>
<name>A0ABY9LGT3_9STRE</name>
<dbReference type="RefSeq" id="WP_018366225.1">
    <property type="nucleotide sequence ID" value="NZ_CP104407.1"/>
</dbReference>
<dbReference type="Pfam" id="PF11676">
    <property type="entry name" value="DUF3272"/>
    <property type="match status" value="1"/>
</dbReference>
<protein>
    <submittedName>
        <fullName evidence="2">DUF3272 domain-containing protein</fullName>
    </submittedName>
</protein>
<evidence type="ECO:0000313" key="2">
    <source>
        <dbReference type="EMBL" id="WMB28100.1"/>
    </source>
</evidence>
<dbReference type="Proteomes" id="UP001238096">
    <property type="component" value="Chromosome"/>
</dbReference>
<reference evidence="3" key="1">
    <citation type="submission" date="2022-10" db="EMBL/GenBank/DDBJ databases">
        <title>Streptococcus didelphis as causative of fatal infections in opossums (Didelphis albiventris).</title>
        <authorList>
            <person name="Breyer G.M."/>
            <person name="Da Silva M.E.R.J."/>
            <person name="Siqueira F.M."/>
        </authorList>
    </citation>
    <scope>NUCLEOTIDE SEQUENCE [LARGE SCALE GENOMIC DNA]</scope>
    <source>
        <strain evidence="3">LBVP101/21</strain>
    </source>
</reference>
<keyword evidence="1" id="KW-1133">Transmembrane helix</keyword>
<dbReference type="InterPro" id="IPR021690">
    <property type="entry name" value="DUF3272"/>
</dbReference>
<feature type="transmembrane region" description="Helical" evidence="1">
    <location>
        <begin position="6"/>
        <end position="39"/>
    </location>
</feature>
<keyword evidence="1" id="KW-0812">Transmembrane</keyword>
<organism evidence="2 3">
    <name type="scientific">Streptococcus didelphis</name>
    <dbReference type="NCBI Taxonomy" id="102886"/>
    <lineage>
        <taxon>Bacteria</taxon>
        <taxon>Bacillati</taxon>
        <taxon>Bacillota</taxon>
        <taxon>Bacilli</taxon>
        <taxon>Lactobacillales</taxon>
        <taxon>Streptococcaceae</taxon>
        <taxon>Streptococcus</taxon>
    </lineage>
</organism>
<evidence type="ECO:0000313" key="3">
    <source>
        <dbReference type="Proteomes" id="UP001238096"/>
    </source>
</evidence>
<gene>
    <name evidence="2" type="ORF">N1496_09375</name>
</gene>
<evidence type="ECO:0000256" key="1">
    <source>
        <dbReference type="SAM" id="Phobius"/>
    </source>
</evidence>
<sequence>MTIRQFIFIAFVCAFETYFFNDSLIAGHFLFAGFWAFLLFRDLRKAYAINKFSKELLKASRATKKKD</sequence>